<evidence type="ECO:0000259" key="8">
    <source>
        <dbReference type="PROSITE" id="PS50110"/>
    </source>
</evidence>
<dbReference type="PANTHER" id="PTHR44688">
    <property type="entry name" value="DNA-BINDING TRANSCRIPTIONAL ACTIVATOR DEVR_DOSR"/>
    <property type="match status" value="1"/>
</dbReference>
<dbReference type="GO" id="GO:0003677">
    <property type="term" value="F:DNA binding"/>
    <property type="evidence" value="ECO:0007669"/>
    <property type="project" value="UniProtKB-KW"/>
</dbReference>
<gene>
    <name evidence="9" type="ORF">BWK72_13190</name>
</gene>
<dbReference type="InterPro" id="IPR001789">
    <property type="entry name" value="Sig_transdc_resp-reg_receiver"/>
</dbReference>
<evidence type="ECO:0000256" key="6">
    <source>
        <dbReference type="PROSITE-ProRule" id="PRU00169"/>
    </source>
</evidence>
<keyword evidence="3" id="KW-0805">Transcription regulation</keyword>
<comment type="caution">
    <text evidence="9">The sequence shown here is derived from an EMBL/GenBank/DDBJ whole genome shotgun (WGS) entry which is preliminary data.</text>
</comment>
<dbReference type="PROSITE" id="PS00622">
    <property type="entry name" value="HTH_LUXR_1"/>
    <property type="match status" value="1"/>
</dbReference>
<keyword evidence="2" id="KW-0902">Two-component regulatory system</keyword>
<evidence type="ECO:0000256" key="4">
    <source>
        <dbReference type="ARBA" id="ARBA00023125"/>
    </source>
</evidence>
<dbReference type="Gene3D" id="3.40.50.2300">
    <property type="match status" value="1"/>
</dbReference>
<dbReference type="Pfam" id="PF00196">
    <property type="entry name" value="GerE"/>
    <property type="match status" value="1"/>
</dbReference>
<dbReference type="SUPFAM" id="SSF52172">
    <property type="entry name" value="CheY-like"/>
    <property type="match status" value="1"/>
</dbReference>
<feature type="domain" description="HTH luxR-type" evidence="7">
    <location>
        <begin position="136"/>
        <end position="201"/>
    </location>
</feature>
<dbReference type="InterPro" id="IPR000792">
    <property type="entry name" value="Tscrpt_reg_LuxR_C"/>
</dbReference>
<organism evidence="9 10">
    <name type="scientific">Rhodoferax ferrireducens</name>
    <dbReference type="NCBI Taxonomy" id="192843"/>
    <lineage>
        <taxon>Bacteria</taxon>
        <taxon>Pseudomonadati</taxon>
        <taxon>Pseudomonadota</taxon>
        <taxon>Betaproteobacteria</taxon>
        <taxon>Burkholderiales</taxon>
        <taxon>Comamonadaceae</taxon>
        <taxon>Rhodoferax</taxon>
    </lineage>
</organism>
<dbReference type="PRINTS" id="PR00038">
    <property type="entry name" value="HTHLUXR"/>
</dbReference>
<dbReference type="Proteomes" id="UP000192505">
    <property type="component" value="Unassembled WGS sequence"/>
</dbReference>
<protein>
    <submittedName>
        <fullName evidence="9">DNA-binding response regulator</fullName>
    </submittedName>
</protein>
<dbReference type="FunFam" id="3.40.50.2300:FF:000018">
    <property type="entry name" value="DNA-binding transcriptional regulator NtrC"/>
    <property type="match status" value="1"/>
</dbReference>
<sequence length="204" mass="22324">MNNPPKVYIVDDDPTIRESLTLLLEQEQVTVESFASANDFLAADRWLPVSCAIVDIHMPGMDGMELQKELARRGCQLPLIFLTGYGDIPQSVRAIKSGAIDFLTKPVTARVLMKSVQAAFVESICLHAQAEKVTGLTSRLAGLTDREREVMLLAVEGLTNKEIARQLGISYRTVEVHRARVMHKTGANTVLELARIAATSAPAP</sequence>
<feature type="domain" description="Response regulatory" evidence="8">
    <location>
        <begin position="6"/>
        <end position="120"/>
    </location>
</feature>
<dbReference type="GO" id="GO:0006355">
    <property type="term" value="P:regulation of DNA-templated transcription"/>
    <property type="evidence" value="ECO:0007669"/>
    <property type="project" value="InterPro"/>
</dbReference>
<dbReference type="Gene3D" id="1.10.10.10">
    <property type="entry name" value="Winged helix-like DNA-binding domain superfamily/Winged helix DNA-binding domain"/>
    <property type="match status" value="1"/>
</dbReference>
<dbReference type="SMART" id="SM00421">
    <property type="entry name" value="HTH_LUXR"/>
    <property type="match status" value="1"/>
</dbReference>
<reference evidence="9 10" key="1">
    <citation type="submission" date="2017-01" db="EMBL/GenBank/DDBJ databases">
        <title>Novel large sulfur bacteria in the metagenomes of groundwater-fed chemosynthetic microbial mats in the Lake Huron basin.</title>
        <authorList>
            <person name="Sharrar A.M."/>
            <person name="Flood B.E."/>
            <person name="Bailey J.V."/>
            <person name="Jones D.S."/>
            <person name="Biddanda B."/>
            <person name="Ruberg S.A."/>
            <person name="Marcus D.N."/>
            <person name="Dick G.J."/>
        </authorList>
    </citation>
    <scope>NUCLEOTIDE SEQUENCE [LARGE SCALE GENOMIC DNA]</scope>
    <source>
        <strain evidence="9">A7</strain>
    </source>
</reference>
<proteinExistence type="predicted"/>
<evidence type="ECO:0000256" key="2">
    <source>
        <dbReference type="ARBA" id="ARBA00023012"/>
    </source>
</evidence>
<dbReference type="PROSITE" id="PS50110">
    <property type="entry name" value="RESPONSE_REGULATORY"/>
    <property type="match status" value="1"/>
</dbReference>
<keyword evidence="5" id="KW-0804">Transcription</keyword>
<dbReference type="Pfam" id="PF00072">
    <property type="entry name" value="Response_reg"/>
    <property type="match status" value="1"/>
</dbReference>
<dbReference type="PANTHER" id="PTHR44688:SF16">
    <property type="entry name" value="DNA-BINDING TRANSCRIPTIONAL ACTIVATOR DEVR_DOSR"/>
    <property type="match status" value="1"/>
</dbReference>
<evidence type="ECO:0000313" key="10">
    <source>
        <dbReference type="Proteomes" id="UP000192505"/>
    </source>
</evidence>
<dbReference type="EMBL" id="MTEI01000008">
    <property type="protein sequence ID" value="OQW87487.1"/>
    <property type="molecule type" value="Genomic_DNA"/>
</dbReference>
<keyword evidence="1 6" id="KW-0597">Phosphoprotein</keyword>
<dbReference type="InterPro" id="IPR036388">
    <property type="entry name" value="WH-like_DNA-bd_sf"/>
</dbReference>
<keyword evidence="4 9" id="KW-0238">DNA-binding</keyword>
<dbReference type="GO" id="GO:0000160">
    <property type="term" value="P:phosphorelay signal transduction system"/>
    <property type="evidence" value="ECO:0007669"/>
    <property type="project" value="UniProtKB-KW"/>
</dbReference>
<evidence type="ECO:0000256" key="1">
    <source>
        <dbReference type="ARBA" id="ARBA00022553"/>
    </source>
</evidence>
<dbReference type="PROSITE" id="PS50043">
    <property type="entry name" value="HTH_LUXR_2"/>
    <property type="match status" value="1"/>
</dbReference>
<accession>A0A1W9KSV1</accession>
<dbReference type="InterPro" id="IPR011006">
    <property type="entry name" value="CheY-like_superfamily"/>
</dbReference>
<evidence type="ECO:0000259" key="7">
    <source>
        <dbReference type="PROSITE" id="PS50043"/>
    </source>
</evidence>
<evidence type="ECO:0000313" key="9">
    <source>
        <dbReference type="EMBL" id="OQW87487.1"/>
    </source>
</evidence>
<dbReference type="AlphaFoldDB" id="A0A1W9KSV1"/>
<feature type="modified residue" description="4-aspartylphosphate" evidence="6">
    <location>
        <position position="55"/>
    </location>
</feature>
<dbReference type="CDD" id="cd06170">
    <property type="entry name" value="LuxR_C_like"/>
    <property type="match status" value="1"/>
</dbReference>
<name>A0A1W9KSV1_9BURK</name>
<evidence type="ECO:0000256" key="3">
    <source>
        <dbReference type="ARBA" id="ARBA00023015"/>
    </source>
</evidence>
<evidence type="ECO:0000256" key="5">
    <source>
        <dbReference type="ARBA" id="ARBA00023163"/>
    </source>
</evidence>
<dbReference type="SMART" id="SM00448">
    <property type="entry name" value="REC"/>
    <property type="match status" value="1"/>
</dbReference>
<dbReference type="CDD" id="cd17537">
    <property type="entry name" value="REC_FixJ"/>
    <property type="match status" value="1"/>
</dbReference>